<dbReference type="EMBL" id="NHYD01000757">
    <property type="protein sequence ID" value="PPQ93409.1"/>
    <property type="molecule type" value="Genomic_DNA"/>
</dbReference>
<proteinExistence type="predicted"/>
<feature type="transmembrane region" description="Helical" evidence="2">
    <location>
        <begin position="206"/>
        <end position="225"/>
    </location>
</feature>
<comment type="caution">
    <text evidence="3">The sequence shown here is derived from an EMBL/GenBank/DDBJ whole genome shotgun (WGS) entry which is preliminary data.</text>
</comment>
<name>A0A409XRG5_PSICY</name>
<feature type="transmembrane region" description="Helical" evidence="2">
    <location>
        <begin position="42"/>
        <end position="67"/>
    </location>
</feature>
<organism evidence="3 4">
    <name type="scientific">Psilocybe cyanescens</name>
    <dbReference type="NCBI Taxonomy" id="93625"/>
    <lineage>
        <taxon>Eukaryota</taxon>
        <taxon>Fungi</taxon>
        <taxon>Dikarya</taxon>
        <taxon>Basidiomycota</taxon>
        <taxon>Agaricomycotina</taxon>
        <taxon>Agaricomycetes</taxon>
        <taxon>Agaricomycetidae</taxon>
        <taxon>Agaricales</taxon>
        <taxon>Agaricineae</taxon>
        <taxon>Strophariaceae</taxon>
        <taxon>Psilocybe</taxon>
    </lineage>
</organism>
<feature type="transmembrane region" description="Helical" evidence="2">
    <location>
        <begin position="88"/>
        <end position="111"/>
    </location>
</feature>
<protein>
    <submittedName>
        <fullName evidence="3">Uncharacterized protein</fullName>
    </submittedName>
</protein>
<feature type="region of interest" description="Disordered" evidence="1">
    <location>
        <begin position="1"/>
        <end position="22"/>
    </location>
</feature>
<accession>A0A409XRG5</accession>
<evidence type="ECO:0000313" key="3">
    <source>
        <dbReference type="EMBL" id="PPQ93409.1"/>
    </source>
</evidence>
<dbReference type="STRING" id="93625.A0A409XRG5"/>
<evidence type="ECO:0000256" key="1">
    <source>
        <dbReference type="SAM" id="MobiDB-lite"/>
    </source>
</evidence>
<keyword evidence="4" id="KW-1185">Reference proteome</keyword>
<dbReference type="Proteomes" id="UP000283269">
    <property type="component" value="Unassembled WGS sequence"/>
</dbReference>
<gene>
    <name evidence="3" type="ORF">CVT25_004726</name>
</gene>
<keyword evidence="2" id="KW-0472">Membrane</keyword>
<keyword evidence="2" id="KW-0812">Transmembrane</keyword>
<feature type="transmembrane region" description="Helical" evidence="2">
    <location>
        <begin position="123"/>
        <end position="148"/>
    </location>
</feature>
<evidence type="ECO:0000313" key="4">
    <source>
        <dbReference type="Proteomes" id="UP000283269"/>
    </source>
</evidence>
<feature type="transmembrane region" description="Helical" evidence="2">
    <location>
        <begin position="289"/>
        <end position="307"/>
    </location>
</feature>
<feature type="transmembrane region" description="Helical" evidence="2">
    <location>
        <begin position="169"/>
        <end position="194"/>
    </location>
</feature>
<feature type="transmembrane region" description="Helical" evidence="2">
    <location>
        <begin position="245"/>
        <end position="269"/>
    </location>
</feature>
<dbReference type="InParanoid" id="A0A409XRG5"/>
<dbReference type="OrthoDB" id="3267806at2759"/>
<reference evidence="3 4" key="1">
    <citation type="journal article" date="2018" name="Evol. Lett.">
        <title>Horizontal gene cluster transfer increased hallucinogenic mushroom diversity.</title>
        <authorList>
            <person name="Reynolds H.T."/>
            <person name="Vijayakumar V."/>
            <person name="Gluck-Thaler E."/>
            <person name="Korotkin H.B."/>
            <person name="Matheny P.B."/>
            <person name="Slot J.C."/>
        </authorList>
    </citation>
    <scope>NUCLEOTIDE SEQUENCE [LARGE SCALE GENOMIC DNA]</scope>
    <source>
        <strain evidence="3 4">2631</strain>
    </source>
</reference>
<sequence length="393" mass="42981">MSSSSIPSATSSLTSSTSPAPSVTVVPDKLGNYYGVSQLKMLIIGLFLSAVLYGMLLVLSWTCFILLSPSTPSASSQRNSGTSRHRRLTLLCFISFMCILGTVAFIVNVMVPINLFLTPVDEILKLTIVAIDILVAPAGSLDLSLTVLATWGSHGFLGIPRFKNIAFKIFLLLIGTTELAFGAMGLATMSFAVPWSPLSMIDTFEVISLSINVILSTLLISRIMYHQWHLRKVFGAAHGSTYNKIVMICVESSIMTVILDVLLLISFEVPVSNDTSLLPMDRTSSFKFMYYKLLVYFNAIAPILIIVRVARGKTNPSDLVESSSKTGELEAGRRGAISTLRFQVNTVINVDDPESLSMNGEKYENLDAADVEDMGFRQFQLSMKSQPVRVPPH</sequence>
<evidence type="ECO:0000256" key="2">
    <source>
        <dbReference type="SAM" id="Phobius"/>
    </source>
</evidence>
<keyword evidence="2" id="KW-1133">Transmembrane helix</keyword>
<dbReference type="AlphaFoldDB" id="A0A409XRG5"/>